<dbReference type="EMBL" id="QYYD01000004">
    <property type="protein sequence ID" value="RJF76577.1"/>
    <property type="molecule type" value="Genomic_DNA"/>
</dbReference>
<organism evidence="4 5">
    <name type="scientific">Rhodopseudomonas palustris</name>
    <dbReference type="NCBI Taxonomy" id="1076"/>
    <lineage>
        <taxon>Bacteria</taxon>
        <taxon>Pseudomonadati</taxon>
        <taxon>Pseudomonadota</taxon>
        <taxon>Alphaproteobacteria</taxon>
        <taxon>Hyphomicrobiales</taxon>
        <taxon>Nitrobacteraceae</taxon>
        <taxon>Rhodopseudomonas</taxon>
    </lineage>
</organism>
<protein>
    <submittedName>
        <fullName evidence="4">NAD-dependent epimerase/dehydratase family protein</fullName>
    </submittedName>
</protein>
<proteinExistence type="inferred from homology"/>
<dbReference type="Pfam" id="PF01370">
    <property type="entry name" value="Epimerase"/>
    <property type="match status" value="1"/>
</dbReference>
<evidence type="ECO:0000259" key="3">
    <source>
        <dbReference type="Pfam" id="PF01370"/>
    </source>
</evidence>
<dbReference type="OrthoDB" id="5295702at2"/>
<dbReference type="SUPFAM" id="SSF51735">
    <property type="entry name" value="NAD(P)-binding Rossmann-fold domains"/>
    <property type="match status" value="1"/>
</dbReference>
<evidence type="ECO:0000313" key="4">
    <source>
        <dbReference type="EMBL" id="RJF76577.1"/>
    </source>
</evidence>
<dbReference type="PANTHER" id="PTHR43000">
    <property type="entry name" value="DTDP-D-GLUCOSE 4,6-DEHYDRATASE-RELATED"/>
    <property type="match status" value="1"/>
</dbReference>
<accession>A0A418VK99</accession>
<evidence type="ECO:0000256" key="1">
    <source>
        <dbReference type="ARBA" id="ARBA00005125"/>
    </source>
</evidence>
<sequence length="323" mass="33682">MAEPAPPLRILITGATGFVGLHLAAALHARFGAGATIIPTALHAGKDPALGDVGALDVTDPAAMADAIATARPTHLVNLAALAAPAAANADPSASWRVHLDGVRIIGRTILDTAPDCVLLHVGSGLAYGRNRPPIRPTSEDTALAPTDEYGASKAAADLALGPMIAKGLRCIRLRPFNHTGPGQTDAFVIPAFARQIARIEAGLSPPQIRVGNLDGQRDFLDVRDVADAYVAAIARSDRLAPGTILNIASGVPRRIGDVLQQLLAMARVPIEVHNDPARGTGDATDIILGDATRARELLGWMPQITFDQTLADVLTDQRSRAS</sequence>
<evidence type="ECO:0000256" key="2">
    <source>
        <dbReference type="ARBA" id="ARBA00007637"/>
    </source>
</evidence>
<dbReference type="Gene3D" id="3.90.25.10">
    <property type="entry name" value="UDP-galactose 4-epimerase, domain 1"/>
    <property type="match status" value="1"/>
</dbReference>
<evidence type="ECO:0000313" key="5">
    <source>
        <dbReference type="Proteomes" id="UP000285523"/>
    </source>
</evidence>
<dbReference type="RefSeq" id="WP_119855522.1">
    <property type="nucleotide sequence ID" value="NZ_QYYD01000004.1"/>
</dbReference>
<comment type="pathway">
    <text evidence="1">Bacterial outer membrane biogenesis; LPS O-antigen biosynthesis.</text>
</comment>
<gene>
    <name evidence="4" type="ORF">D4Q52_05385</name>
</gene>
<dbReference type="Gene3D" id="3.40.50.720">
    <property type="entry name" value="NAD(P)-binding Rossmann-like Domain"/>
    <property type="match status" value="1"/>
</dbReference>
<dbReference type="AlphaFoldDB" id="A0A418VK99"/>
<comment type="caution">
    <text evidence="4">The sequence shown here is derived from an EMBL/GenBank/DDBJ whole genome shotgun (WGS) entry which is preliminary data.</text>
</comment>
<dbReference type="Proteomes" id="UP000285523">
    <property type="component" value="Unassembled WGS sequence"/>
</dbReference>
<feature type="domain" description="NAD-dependent epimerase/dehydratase" evidence="3">
    <location>
        <begin position="10"/>
        <end position="249"/>
    </location>
</feature>
<reference evidence="4 5" key="1">
    <citation type="submission" date="2018-09" db="EMBL/GenBank/DDBJ databases">
        <title>Draft genome sequence of Rhodopseudomonas palustris 2.1.18.</title>
        <authorList>
            <person name="Robertson S.L."/>
            <person name="Meyer T.E."/>
            <person name="Kyndt J.A."/>
        </authorList>
    </citation>
    <scope>NUCLEOTIDE SEQUENCE [LARGE SCALE GENOMIC DNA]</scope>
    <source>
        <strain evidence="4 5">2.1.18</strain>
    </source>
</reference>
<comment type="similarity">
    <text evidence="2">Belongs to the NAD(P)-dependent epimerase/dehydratase family.</text>
</comment>
<name>A0A418VK99_RHOPL</name>
<dbReference type="InterPro" id="IPR001509">
    <property type="entry name" value="Epimerase_deHydtase"/>
</dbReference>
<dbReference type="InterPro" id="IPR036291">
    <property type="entry name" value="NAD(P)-bd_dom_sf"/>
</dbReference>